<dbReference type="PROSITE" id="PS50090">
    <property type="entry name" value="MYB_LIKE"/>
    <property type="match status" value="1"/>
</dbReference>
<dbReference type="EMBL" id="QBLH01000618">
    <property type="protein sequence ID" value="TGZ54630.1"/>
    <property type="molecule type" value="Genomic_DNA"/>
</dbReference>
<dbReference type="InterPro" id="IPR017930">
    <property type="entry name" value="Myb_dom"/>
</dbReference>
<dbReference type="Proteomes" id="UP000310200">
    <property type="component" value="Unassembled WGS sequence"/>
</dbReference>
<feature type="domain" description="HTH myb-type" evidence="8">
    <location>
        <begin position="1467"/>
        <end position="1516"/>
    </location>
</feature>
<feature type="compositionally biased region" description="Basic and acidic residues" evidence="6">
    <location>
        <begin position="1295"/>
        <end position="1306"/>
    </location>
</feature>
<keyword evidence="3" id="KW-0804">Transcription</keyword>
<evidence type="ECO:0000256" key="6">
    <source>
        <dbReference type="SAM" id="MobiDB-lite"/>
    </source>
</evidence>
<evidence type="ECO:0000256" key="1">
    <source>
        <dbReference type="ARBA" id="ARBA00004123"/>
    </source>
</evidence>
<evidence type="ECO:0000313" key="10">
    <source>
        <dbReference type="Proteomes" id="UP000310200"/>
    </source>
</evidence>
<dbReference type="PANTHER" id="PTHR16088:SF3">
    <property type="entry name" value="GON-4-LIKE PROTEIN"/>
    <property type="match status" value="1"/>
</dbReference>
<feature type="region of interest" description="Disordered" evidence="6">
    <location>
        <begin position="213"/>
        <end position="244"/>
    </location>
</feature>
<evidence type="ECO:0000259" key="7">
    <source>
        <dbReference type="PROSITE" id="PS50090"/>
    </source>
</evidence>
<comment type="subcellular location">
    <subcellularLocation>
        <location evidence="1">Nucleus</location>
    </subcellularLocation>
</comment>
<feature type="coiled-coil region" evidence="5">
    <location>
        <begin position="107"/>
        <end position="137"/>
    </location>
</feature>
<evidence type="ECO:0000313" key="9">
    <source>
        <dbReference type="EMBL" id="TGZ54630.1"/>
    </source>
</evidence>
<keyword evidence="4" id="KW-0539">Nucleus</keyword>
<feature type="compositionally biased region" description="Basic and acidic residues" evidence="6">
    <location>
        <begin position="1318"/>
        <end position="1327"/>
    </location>
</feature>
<proteinExistence type="predicted"/>
<dbReference type="GO" id="GO:0003712">
    <property type="term" value="F:transcription coregulator activity"/>
    <property type="evidence" value="ECO:0007669"/>
    <property type="project" value="TreeGrafter"/>
</dbReference>
<keyword evidence="2" id="KW-0805">Transcription regulation</keyword>
<dbReference type="SMART" id="SM00717">
    <property type="entry name" value="SANT"/>
    <property type="match status" value="1"/>
</dbReference>
<feature type="compositionally biased region" description="Acidic residues" evidence="6">
    <location>
        <begin position="213"/>
        <end position="222"/>
    </location>
</feature>
<dbReference type="STRING" id="300112.A0A4S2KXA0"/>
<feature type="region of interest" description="Disordered" evidence="6">
    <location>
        <begin position="1282"/>
        <end position="1340"/>
    </location>
</feature>
<dbReference type="PROSITE" id="PS51294">
    <property type="entry name" value="HTH_MYB"/>
    <property type="match status" value="1"/>
</dbReference>
<organism evidence="9 10">
    <name type="scientific">Temnothorax longispinosus</name>
    <dbReference type="NCBI Taxonomy" id="300112"/>
    <lineage>
        <taxon>Eukaryota</taxon>
        <taxon>Metazoa</taxon>
        <taxon>Ecdysozoa</taxon>
        <taxon>Arthropoda</taxon>
        <taxon>Hexapoda</taxon>
        <taxon>Insecta</taxon>
        <taxon>Pterygota</taxon>
        <taxon>Neoptera</taxon>
        <taxon>Endopterygota</taxon>
        <taxon>Hymenoptera</taxon>
        <taxon>Apocrita</taxon>
        <taxon>Aculeata</taxon>
        <taxon>Formicoidea</taxon>
        <taxon>Formicidae</taxon>
        <taxon>Myrmicinae</taxon>
        <taxon>Temnothorax</taxon>
    </lineage>
</organism>
<protein>
    <submittedName>
        <fullName evidence="9">Uncharacterized protein</fullName>
    </submittedName>
</protein>
<comment type="caution">
    <text evidence="9">The sequence shown here is derived from an EMBL/GenBank/DDBJ whole genome shotgun (WGS) entry which is preliminary data.</text>
</comment>
<dbReference type="InterPro" id="IPR001005">
    <property type="entry name" value="SANT/Myb"/>
</dbReference>
<reference evidence="9 10" key="1">
    <citation type="journal article" date="2019" name="Philos. Trans. R. Soc. Lond., B, Biol. Sci.">
        <title>Ant behaviour and brain gene expression of defending hosts depend on the ecological success of the intruding social parasite.</title>
        <authorList>
            <person name="Kaur R."/>
            <person name="Stoldt M."/>
            <person name="Jongepier E."/>
            <person name="Feldmeyer B."/>
            <person name="Menzel F."/>
            <person name="Bornberg-Bauer E."/>
            <person name="Foitzik S."/>
        </authorList>
    </citation>
    <scope>NUCLEOTIDE SEQUENCE [LARGE SCALE GENOMIC DNA]</scope>
    <source>
        <tissue evidence="9">Whole body</tissue>
    </source>
</reference>
<evidence type="ECO:0000256" key="5">
    <source>
        <dbReference type="SAM" id="Coils"/>
    </source>
</evidence>
<dbReference type="InterPro" id="IPR052435">
    <property type="entry name" value="YY1-Transcr_Regul"/>
</dbReference>
<keyword evidence="10" id="KW-1185">Reference proteome</keyword>
<evidence type="ECO:0000256" key="4">
    <source>
        <dbReference type="ARBA" id="ARBA00023242"/>
    </source>
</evidence>
<evidence type="ECO:0000256" key="3">
    <source>
        <dbReference type="ARBA" id="ARBA00023163"/>
    </source>
</evidence>
<dbReference type="SUPFAM" id="SSF46689">
    <property type="entry name" value="Homeodomain-like"/>
    <property type="match status" value="1"/>
</dbReference>
<dbReference type="InterPro" id="IPR009057">
    <property type="entry name" value="Homeodomain-like_sf"/>
</dbReference>
<dbReference type="GO" id="GO:0006355">
    <property type="term" value="P:regulation of DNA-templated transcription"/>
    <property type="evidence" value="ECO:0007669"/>
    <property type="project" value="TreeGrafter"/>
</dbReference>
<dbReference type="Pfam" id="PF00249">
    <property type="entry name" value="Myb_DNA-binding"/>
    <property type="match status" value="1"/>
</dbReference>
<accession>A0A4S2KXA0</accession>
<gene>
    <name evidence="9" type="ORF">DBV15_06129</name>
</gene>
<feature type="region of interest" description="Disordered" evidence="6">
    <location>
        <begin position="768"/>
        <end position="795"/>
    </location>
</feature>
<feature type="domain" description="Myb-like" evidence="7">
    <location>
        <begin position="1460"/>
        <end position="1512"/>
    </location>
</feature>
<name>A0A4S2KXA0_9HYME</name>
<keyword evidence="5" id="KW-0175">Coiled coil</keyword>
<dbReference type="PANTHER" id="PTHR16088">
    <property type="entry name" value="YY1 ASSOCIATED PROTEIN-RELATED"/>
    <property type="match status" value="1"/>
</dbReference>
<evidence type="ECO:0000259" key="8">
    <source>
        <dbReference type="PROSITE" id="PS51294"/>
    </source>
</evidence>
<dbReference type="Gene3D" id="1.10.10.60">
    <property type="entry name" value="Homeodomain-like"/>
    <property type="match status" value="1"/>
</dbReference>
<sequence>MSNLKTQKEQLSFVKRKGPSTMSRSCKSLIFIKMEDSTNNNKPVENDTDTLTSSVSFTESPKKCNLSFSINFDFNDVNNENSTDSENADLQIDISEVDNYEPSSKHKREAVEEASMLNEMEEEIERQLDAKAAKTTLTATNVKNIMKHVIPYEHLMTMVQKCLQDTENDVNIGPKLTRAKAKKLAAAKVTIPWPITTAQKTSSEVQALIQEELPEDSSDEEYNPEHDKQSDDDREVENTASDIESQLSVSTNNKDIAFSEQMSSHIQYDSEGIFKIPAIPHVATEEESIGQRTRSKLSLSETSLEEIEQAFIPPDITADMTDDWDCELDEDWDNFLKEFTQPLTQEPAIEDDPEADPEYNILEDETDLLDKEELRTDRAVEVPRKEQYDLIAELLELTPMFSTQDQEVESSRKKKVLGTTTPPIESDAMTCSAVHLLPVLAEYELPNVVKPEQRLLLATQFQQHVQLMTQHFVMTYMHPKYHSLAKLCKENLNSLRNLSTGPTSAFNAKNLEAALNVVSTWENKFNDTKFYANFKKNVTNENATTEIYRATKWRHTEQFLPDVENVFVESKALMYPQLLPRIPFRNVKYAKYTKSAYLKSEETLIALGIEQFLPFVMSRSKKFHTKKMQLFDAAQLIGCYLLPCRDAKGIFNHINKQRSSKDKNPIKHYFEKGCAPRIIHYIMLESKLKAPKDQPRELLPPNWQMYFQKKHKNTLTKSKCIFDSYTNFSLEKEGIDINAIIKSYPSIPNNHLLRNPVVNMLPKILPATSNPKTSSKIDTSNKQNPNVDDSGDKKVFDNNVQTTEVHKRKTAVYKAHATFCSLKATTSDVKPMQTDNALDKNNTNVNTILTRSSKISKDAPQISSDVPQIRKTTPRVAKTKSAQNMKLMAQALGSKTSSTCGTIKSKEKDTIDKNIDEPCSTSKVDNEEEIAELMLASSTIIKDPVSRKKAKQTRELEIIKRLLKSENPVTEEEREAKFAASYLQKLHLILESTNPETFKAVIKLYLDYSEKLESINHPVRDASITDESKERSASKQMLQDSARKKDILTVQLYQEVCTKLQDYPEICTDFLLFLKPHQAAMIGKSIEYIMLQKMNDFVHVAQIYFTKQPSRIAKMMQAITQLSSDPHMTLENIYSVMSSVFKGHPLVMDMFLQVLPTAKPPESLLAPHMFENMTCPLGPYDKNTTYTENASELYENIDVPTATYQEDPYGGENCKCDCHTTDEANLKNTSDHCVACGTRFLNGRIYLQTPEGLRPAKITFPGEDREKLENIARISLKIADKAIPPISSKKRRKSSKNDPSHEDRCQKQCATKQYSPLKDNEDNEKALTKSKRNANVTTLKADQRKILKRIGTVDHARADKRMRISQCKNKREKKNEESDASLEQNELDLIKLDKTSDVTETETNSCTHVSMQDTSLSTEVRTKMQRSSNIINTTGCTSSNKNVGTMVTTIALENNTHAKSDLRNNKPWTRQEDMILLQSIKKEYSENSFLLISEKLENRTIDQVKERWQTLLSLLQKMIEIMSYDSTSARKITKSSVDKTIKLLTKHNVERKRRRSVEQVTNDHKVAHYCKRFNGDEKSRTSVVGFSKSLALLEMQSYIARQDWKHALNLFPRLLECPVELEPLIWRYAFIILLHTNDPSHLHRFFEQCIGSQSSNNSALLEKLLLLPLKDDT</sequence>
<feature type="compositionally biased region" description="Polar residues" evidence="6">
    <location>
        <begin position="768"/>
        <end position="787"/>
    </location>
</feature>
<dbReference type="CDD" id="cd00167">
    <property type="entry name" value="SANT"/>
    <property type="match status" value="1"/>
</dbReference>
<evidence type="ECO:0000256" key="2">
    <source>
        <dbReference type="ARBA" id="ARBA00023015"/>
    </source>
</evidence>
<dbReference type="GO" id="GO:0005634">
    <property type="term" value="C:nucleus"/>
    <property type="evidence" value="ECO:0007669"/>
    <property type="project" value="UniProtKB-SubCell"/>
</dbReference>